<keyword evidence="2" id="KW-1185">Reference proteome</keyword>
<organism evidence="1 2">
    <name type="scientific">Ophiophagus hannah</name>
    <name type="common">King cobra</name>
    <name type="synonym">Naja hannah</name>
    <dbReference type="NCBI Taxonomy" id="8665"/>
    <lineage>
        <taxon>Eukaryota</taxon>
        <taxon>Metazoa</taxon>
        <taxon>Chordata</taxon>
        <taxon>Craniata</taxon>
        <taxon>Vertebrata</taxon>
        <taxon>Euteleostomi</taxon>
        <taxon>Lepidosauria</taxon>
        <taxon>Squamata</taxon>
        <taxon>Bifurcata</taxon>
        <taxon>Unidentata</taxon>
        <taxon>Episquamata</taxon>
        <taxon>Toxicofera</taxon>
        <taxon>Serpentes</taxon>
        <taxon>Colubroidea</taxon>
        <taxon>Elapidae</taxon>
        <taxon>Elapinae</taxon>
        <taxon>Ophiophagus</taxon>
    </lineage>
</organism>
<gene>
    <name evidence="1" type="primary">SFI1</name>
    <name evidence="1" type="ORF">L345_07109</name>
</gene>
<dbReference type="AlphaFoldDB" id="V8NYH7"/>
<dbReference type="OrthoDB" id="195843at2759"/>
<proteinExistence type="predicted"/>
<comment type="caution">
    <text evidence="1">The sequence shown here is derived from an EMBL/GenBank/DDBJ whole genome shotgun (WGS) entry which is preliminary data.</text>
</comment>
<evidence type="ECO:0000313" key="2">
    <source>
        <dbReference type="Proteomes" id="UP000018936"/>
    </source>
</evidence>
<protein>
    <submittedName>
        <fullName evidence="1">Protein SFI1-like protein</fullName>
    </submittedName>
</protein>
<evidence type="ECO:0000313" key="1">
    <source>
        <dbReference type="EMBL" id="ETE67100.1"/>
    </source>
</evidence>
<name>V8NYH7_OPHHA</name>
<reference evidence="1 2" key="1">
    <citation type="journal article" date="2013" name="Proc. Natl. Acad. Sci. U.S.A.">
        <title>The king cobra genome reveals dynamic gene evolution and adaptation in the snake venom system.</title>
        <authorList>
            <person name="Vonk F.J."/>
            <person name="Casewell N.R."/>
            <person name="Henkel C.V."/>
            <person name="Heimberg A.M."/>
            <person name="Jansen H.J."/>
            <person name="McCleary R.J."/>
            <person name="Kerkkamp H.M."/>
            <person name="Vos R.A."/>
            <person name="Guerreiro I."/>
            <person name="Calvete J.J."/>
            <person name="Wuster W."/>
            <person name="Woods A.E."/>
            <person name="Logan J.M."/>
            <person name="Harrison R.A."/>
            <person name="Castoe T.A."/>
            <person name="de Koning A.P."/>
            <person name="Pollock D.D."/>
            <person name="Yandell M."/>
            <person name="Calderon D."/>
            <person name="Renjifo C."/>
            <person name="Currier R.B."/>
            <person name="Salgado D."/>
            <person name="Pla D."/>
            <person name="Sanz L."/>
            <person name="Hyder A.S."/>
            <person name="Ribeiro J.M."/>
            <person name="Arntzen J.W."/>
            <person name="van den Thillart G.E."/>
            <person name="Boetzer M."/>
            <person name="Pirovano W."/>
            <person name="Dirks R.P."/>
            <person name="Spaink H.P."/>
            <person name="Duboule D."/>
            <person name="McGlinn E."/>
            <person name="Kini R.M."/>
            <person name="Richardson M.K."/>
        </authorList>
    </citation>
    <scope>NUCLEOTIDE SEQUENCE</scope>
    <source>
        <tissue evidence="1">Blood</tissue>
    </source>
</reference>
<dbReference type="Proteomes" id="UP000018936">
    <property type="component" value="Unassembled WGS sequence"/>
</dbReference>
<dbReference type="EMBL" id="AZIM01001390">
    <property type="protein sequence ID" value="ETE67100.1"/>
    <property type="molecule type" value="Genomic_DNA"/>
</dbReference>
<accession>V8NYH7</accession>
<sequence>MLGAKRTSVETRGKTEIQQLEEELQLIGQKMHYYYSQQQELKFCQRQERLLGKWLELRGGVGEPTDAQEIQEKLGQLKVQIASLVSTLEGERQLMQKYASRVQDIRAALKTWTMAPPPPV</sequence>